<proteinExistence type="predicted"/>
<reference evidence="2 3" key="1">
    <citation type="submission" date="2020-04" db="EMBL/GenBank/DDBJ databases">
        <title>Perkinsus olseni comparative genomics.</title>
        <authorList>
            <person name="Bogema D.R."/>
        </authorList>
    </citation>
    <scope>NUCLEOTIDE SEQUENCE [LARGE SCALE GENOMIC DNA]</scope>
    <source>
        <strain evidence="2">00978-12</strain>
    </source>
</reference>
<sequence length="379" mass="42910">MSQPSSLVNSMVHLWPLISLCIVLHEARAGHIGSITRLLQTIESTPNGPPLSYKLIVTRPSTDEVDCEDEGKPKESLQYTLRHDPSVCLIERLGYGYYEYRLKADAAPFEYTFRDEDRRRGNTVKRRSKISKTQDFTTRKQLYRHLDSGWRRQIIHRSPDVLVMHPLAVIGCQLLPELFSGGGIRPKLVITGAGSGEELGDNLSSAALPYEELSRWKTFQCRYSEIRLPSNYRLIGHHGRHLVVFGRTDVFGLSRYPAVLSSTNRGRSNCTTHRANARGWGHDDAVTTVPFHDTAAECQKHCSTYEDSIGIPGSCKFWTFDATGVYGTFLCWMWIDRYPQRITLQAGWESGECWSDGDSFPSRLQVYLLMRCVVASIAS</sequence>
<feature type="signal peptide" evidence="1">
    <location>
        <begin position="1"/>
        <end position="29"/>
    </location>
</feature>
<keyword evidence="1" id="KW-0732">Signal</keyword>
<dbReference type="Proteomes" id="UP000541610">
    <property type="component" value="Unassembled WGS sequence"/>
</dbReference>
<evidence type="ECO:0000313" key="3">
    <source>
        <dbReference type="Proteomes" id="UP000541610"/>
    </source>
</evidence>
<evidence type="ECO:0000256" key="1">
    <source>
        <dbReference type="SAM" id="SignalP"/>
    </source>
</evidence>
<comment type="caution">
    <text evidence="2">The sequence shown here is derived from an EMBL/GenBank/DDBJ whole genome shotgun (WGS) entry which is preliminary data.</text>
</comment>
<gene>
    <name evidence="2" type="ORF">FOZ60_010462</name>
</gene>
<organism evidence="2 3">
    <name type="scientific">Perkinsus olseni</name>
    <name type="common">Perkinsus atlanticus</name>
    <dbReference type="NCBI Taxonomy" id="32597"/>
    <lineage>
        <taxon>Eukaryota</taxon>
        <taxon>Sar</taxon>
        <taxon>Alveolata</taxon>
        <taxon>Perkinsozoa</taxon>
        <taxon>Perkinsea</taxon>
        <taxon>Perkinsida</taxon>
        <taxon>Perkinsidae</taxon>
        <taxon>Perkinsus</taxon>
    </lineage>
</organism>
<evidence type="ECO:0000313" key="2">
    <source>
        <dbReference type="EMBL" id="KAF4682486.1"/>
    </source>
</evidence>
<dbReference type="AlphaFoldDB" id="A0A7J6NF69"/>
<accession>A0A7J6NF69</accession>
<name>A0A7J6NF69_PEROL</name>
<feature type="chain" id="PRO_5029702917" evidence="1">
    <location>
        <begin position="30"/>
        <end position="379"/>
    </location>
</feature>
<dbReference type="EMBL" id="JABANP010000428">
    <property type="protein sequence ID" value="KAF4682486.1"/>
    <property type="molecule type" value="Genomic_DNA"/>
</dbReference>
<protein>
    <submittedName>
        <fullName evidence="2">Uncharacterized protein</fullName>
    </submittedName>
</protein>